<organism evidence="1">
    <name type="scientific">Magallana gigas</name>
    <name type="common">Pacific oyster</name>
    <name type="synonym">Crassostrea gigas</name>
    <dbReference type="NCBI Taxonomy" id="29159"/>
    <lineage>
        <taxon>Eukaryota</taxon>
        <taxon>Metazoa</taxon>
        <taxon>Spiralia</taxon>
        <taxon>Lophotrochozoa</taxon>
        <taxon>Mollusca</taxon>
        <taxon>Bivalvia</taxon>
        <taxon>Autobranchia</taxon>
        <taxon>Pteriomorphia</taxon>
        <taxon>Ostreida</taxon>
        <taxon>Ostreoidea</taxon>
        <taxon>Ostreidae</taxon>
        <taxon>Magallana</taxon>
    </lineage>
</organism>
<proteinExistence type="predicted"/>
<dbReference type="InParanoid" id="K1R1R6"/>
<dbReference type="EMBL" id="JH817465">
    <property type="protein sequence ID" value="EKC43237.1"/>
    <property type="molecule type" value="Genomic_DNA"/>
</dbReference>
<dbReference type="SUPFAM" id="SSF51445">
    <property type="entry name" value="(Trans)glycosidases"/>
    <property type="match status" value="1"/>
</dbReference>
<dbReference type="Gene3D" id="3.20.20.80">
    <property type="entry name" value="Glycosidases"/>
    <property type="match status" value="1"/>
</dbReference>
<dbReference type="PANTHER" id="PTHR37398:SF3">
    <property type="entry name" value="GLYCOSIDE HYDROLASE FAMILY 5 DOMAIN-CONTAINING PROTEIN"/>
    <property type="match status" value="1"/>
</dbReference>
<name>K1R1R6_MAGGI</name>
<protein>
    <submittedName>
        <fullName evidence="1">Mannan endo-1,4-beta-mannosidase</fullName>
    </submittedName>
</protein>
<dbReference type="InterPro" id="IPR017853">
    <property type="entry name" value="GH"/>
</dbReference>
<reference evidence="1" key="1">
    <citation type="journal article" date="2012" name="Nature">
        <title>The oyster genome reveals stress adaptation and complexity of shell formation.</title>
        <authorList>
            <person name="Zhang G."/>
            <person name="Fang X."/>
            <person name="Guo X."/>
            <person name="Li L."/>
            <person name="Luo R."/>
            <person name="Xu F."/>
            <person name="Yang P."/>
            <person name="Zhang L."/>
            <person name="Wang X."/>
            <person name="Qi H."/>
            <person name="Xiong Z."/>
            <person name="Que H."/>
            <person name="Xie Y."/>
            <person name="Holland P.W."/>
            <person name="Paps J."/>
            <person name="Zhu Y."/>
            <person name="Wu F."/>
            <person name="Chen Y."/>
            <person name="Wang J."/>
            <person name="Peng C."/>
            <person name="Meng J."/>
            <person name="Yang L."/>
            <person name="Liu J."/>
            <person name="Wen B."/>
            <person name="Zhang N."/>
            <person name="Huang Z."/>
            <person name="Zhu Q."/>
            <person name="Feng Y."/>
            <person name="Mount A."/>
            <person name="Hedgecock D."/>
            <person name="Xu Z."/>
            <person name="Liu Y."/>
            <person name="Domazet-Loso T."/>
            <person name="Du Y."/>
            <person name="Sun X."/>
            <person name="Zhang S."/>
            <person name="Liu B."/>
            <person name="Cheng P."/>
            <person name="Jiang X."/>
            <person name="Li J."/>
            <person name="Fan D."/>
            <person name="Wang W."/>
            <person name="Fu W."/>
            <person name="Wang T."/>
            <person name="Wang B."/>
            <person name="Zhang J."/>
            <person name="Peng Z."/>
            <person name="Li Y."/>
            <person name="Li N."/>
            <person name="Wang J."/>
            <person name="Chen M."/>
            <person name="He Y."/>
            <person name="Tan F."/>
            <person name="Song X."/>
            <person name="Zheng Q."/>
            <person name="Huang R."/>
            <person name="Yang H."/>
            <person name="Du X."/>
            <person name="Chen L."/>
            <person name="Yang M."/>
            <person name="Gaffney P.M."/>
            <person name="Wang S."/>
            <person name="Luo L."/>
            <person name="She Z."/>
            <person name="Ming Y."/>
            <person name="Huang W."/>
            <person name="Zhang S."/>
            <person name="Huang B."/>
            <person name="Zhang Y."/>
            <person name="Qu T."/>
            <person name="Ni P."/>
            <person name="Miao G."/>
            <person name="Wang J."/>
            <person name="Wang Q."/>
            <person name="Steinberg C.E."/>
            <person name="Wang H."/>
            <person name="Li N."/>
            <person name="Qian L."/>
            <person name="Zhang G."/>
            <person name="Li Y."/>
            <person name="Yang H."/>
            <person name="Liu X."/>
            <person name="Wang J."/>
            <person name="Yin Y."/>
            <person name="Wang J."/>
        </authorList>
    </citation>
    <scope>NUCLEOTIDE SEQUENCE [LARGE SCALE GENOMIC DNA]</scope>
    <source>
        <strain evidence="1">05x7-T-G4-1.051#20</strain>
    </source>
</reference>
<gene>
    <name evidence="1" type="ORF">CGI_10027336</name>
</gene>
<sequence>MSLRVEIGTSYGDAIKDRGFMRVFGCKSSYWFFNWQAAAIKEVDPHALVTVGAWNGKVNTDNFGFHNMYKDSCLVKAGGKALHNFGAFGLHKPLVIGEFREKNGAGMTINQLYDHAYNGGYAGGWGWSETDGNMDNMLQGLNHIRNYHSGAHGTIYVQIH</sequence>
<dbReference type="AlphaFoldDB" id="K1R1R6"/>
<dbReference type="PANTHER" id="PTHR37398">
    <property type="entry name" value="ENDO-BETA-1,4-MANNANASE"/>
    <property type="match status" value="1"/>
</dbReference>
<dbReference type="HOGENOM" id="CLU_1653816_0_0_1"/>
<accession>K1R1R6</accession>
<evidence type="ECO:0000313" key="1">
    <source>
        <dbReference type="EMBL" id="EKC43237.1"/>
    </source>
</evidence>